<dbReference type="InterPro" id="IPR030963">
    <property type="entry name" value="DHQ_synth_fam"/>
</dbReference>
<evidence type="ECO:0000256" key="2">
    <source>
        <dbReference type="ARBA" id="ARBA00001911"/>
    </source>
</evidence>
<dbReference type="PANTHER" id="PTHR43622">
    <property type="entry name" value="3-DEHYDROQUINATE SYNTHASE"/>
    <property type="match status" value="1"/>
</dbReference>
<feature type="binding site" evidence="18">
    <location>
        <begin position="73"/>
        <end position="78"/>
    </location>
    <ligand>
        <name>NAD(+)</name>
        <dbReference type="ChEBI" id="CHEBI:57540"/>
    </ligand>
</feature>
<name>A0A975SPD9_9RHOO</name>
<evidence type="ECO:0000256" key="13">
    <source>
        <dbReference type="ARBA" id="ARBA00022833"/>
    </source>
</evidence>
<dbReference type="FunFam" id="3.40.50.1970:FF:000001">
    <property type="entry name" value="3-dehydroquinate synthase"/>
    <property type="match status" value="1"/>
</dbReference>
<dbReference type="InterPro" id="IPR050071">
    <property type="entry name" value="Dehydroquinate_synthase"/>
</dbReference>
<proteinExistence type="inferred from homology"/>
<comment type="catalytic activity">
    <reaction evidence="1 18">
        <text>7-phospho-2-dehydro-3-deoxy-D-arabino-heptonate = 3-dehydroquinate + phosphate</text>
        <dbReference type="Rhea" id="RHEA:21968"/>
        <dbReference type="ChEBI" id="CHEBI:32364"/>
        <dbReference type="ChEBI" id="CHEBI:43474"/>
        <dbReference type="ChEBI" id="CHEBI:58394"/>
        <dbReference type="EC" id="4.2.3.4"/>
    </reaction>
</comment>
<dbReference type="GO" id="GO:0003856">
    <property type="term" value="F:3-dehydroquinate synthase activity"/>
    <property type="evidence" value="ECO:0007669"/>
    <property type="project" value="UniProtKB-UniRule"/>
</dbReference>
<dbReference type="AlphaFoldDB" id="A0A975SPD9"/>
<keyword evidence="10 18" id="KW-0028">Amino-acid biosynthesis</keyword>
<comment type="function">
    <text evidence="3 18">Catalyzes the conversion of 3-deoxy-D-arabino-heptulosonate 7-phosphate (DAHP) to dehydroquinate (DHQ).</text>
</comment>
<evidence type="ECO:0000259" key="20">
    <source>
        <dbReference type="Pfam" id="PF24621"/>
    </source>
</evidence>
<gene>
    <name evidence="18 21" type="primary">aroB</name>
    <name evidence="21" type="ORF">Azoinq_05540</name>
</gene>
<reference evidence="21" key="1">
    <citation type="submission" date="2020-11" db="EMBL/GenBank/DDBJ databases">
        <title>Azospira inquinata sp. nov.</title>
        <authorList>
            <person name="Moe W.M."/>
            <person name="Mikes M.C."/>
        </authorList>
    </citation>
    <scope>NUCLEOTIDE SEQUENCE</scope>
    <source>
        <strain evidence="21">Azo-3</strain>
    </source>
</reference>
<keyword evidence="16 18" id="KW-0456">Lyase</keyword>
<evidence type="ECO:0000256" key="9">
    <source>
        <dbReference type="ARBA" id="ARBA00022490"/>
    </source>
</evidence>
<organism evidence="21 22">
    <name type="scientific">Azospira inquinata</name>
    <dbReference type="NCBI Taxonomy" id="2785627"/>
    <lineage>
        <taxon>Bacteria</taxon>
        <taxon>Pseudomonadati</taxon>
        <taxon>Pseudomonadota</taxon>
        <taxon>Betaproteobacteria</taxon>
        <taxon>Rhodocyclales</taxon>
        <taxon>Rhodocyclaceae</taxon>
        <taxon>Azospira</taxon>
    </lineage>
</organism>
<protein>
    <recommendedName>
        <fullName evidence="8 18">3-dehydroquinate synthase</fullName>
        <shortName evidence="18">DHQS</shortName>
        <ecNumber evidence="7 18">4.2.3.4</ecNumber>
    </recommendedName>
</protein>
<evidence type="ECO:0000259" key="19">
    <source>
        <dbReference type="Pfam" id="PF01761"/>
    </source>
</evidence>
<feature type="binding site" evidence="18">
    <location>
        <position position="144"/>
    </location>
    <ligand>
        <name>NAD(+)</name>
        <dbReference type="ChEBI" id="CHEBI:57540"/>
    </ligand>
</feature>
<dbReference type="PIRSF" id="PIRSF001455">
    <property type="entry name" value="DHQ_synth"/>
    <property type="match status" value="1"/>
</dbReference>
<evidence type="ECO:0000256" key="8">
    <source>
        <dbReference type="ARBA" id="ARBA00017684"/>
    </source>
</evidence>
<keyword evidence="12 18" id="KW-0547">Nucleotide-binding</keyword>
<evidence type="ECO:0000256" key="14">
    <source>
        <dbReference type="ARBA" id="ARBA00023027"/>
    </source>
</evidence>
<dbReference type="GO" id="GO:0008652">
    <property type="term" value="P:amino acid biosynthetic process"/>
    <property type="evidence" value="ECO:0007669"/>
    <property type="project" value="UniProtKB-KW"/>
</dbReference>
<keyword evidence="22" id="KW-1185">Reference proteome</keyword>
<keyword evidence="11 18" id="KW-0479">Metal-binding</keyword>
<evidence type="ECO:0000256" key="7">
    <source>
        <dbReference type="ARBA" id="ARBA00013031"/>
    </source>
</evidence>
<feature type="domain" description="3-dehydroquinate synthase C-terminal" evidence="20">
    <location>
        <begin position="183"/>
        <end position="327"/>
    </location>
</feature>
<keyword evidence="9 18" id="KW-0963">Cytoplasm</keyword>
<evidence type="ECO:0000313" key="21">
    <source>
        <dbReference type="EMBL" id="QWT50062.1"/>
    </source>
</evidence>
<feature type="binding site" evidence="18">
    <location>
        <begin position="131"/>
        <end position="132"/>
    </location>
    <ligand>
        <name>NAD(+)</name>
        <dbReference type="ChEBI" id="CHEBI:57540"/>
    </ligand>
</feature>
<comment type="similarity">
    <text evidence="6 18">Belongs to the sugar phosphate cyclases superfamily. Dehydroquinate synthase family.</text>
</comment>
<comment type="cofactor">
    <cofactor evidence="2 18">
        <name>NAD(+)</name>
        <dbReference type="ChEBI" id="CHEBI:57540"/>
    </cofactor>
</comment>
<dbReference type="GO" id="GO:0005737">
    <property type="term" value="C:cytoplasm"/>
    <property type="evidence" value="ECO:0007669"/>
    <property type="project" value="UniProtKB-SubCell"/>
</dbReference>
<feature type="binding site" evidence="18">
    <location>
        <position position="266"/>
    </location>
    <ligand>
        <name>Zn(2+)</name>
        <dbReference type="ChEBI" id="CHEBI:29105"/>
    </ligand>
</feature>
<accession>A0A975SPD9</accession>
<evidence type="ECO:0000256" key="18">
    <source>
        <dbReference type="HAMAP-Rule" id="MF_00110"/>
    </source>
</evidence>
<comment type="cofactor">
    <cofactor evidence="18">
        <name>Co(2+)</name>
        <dbReference type="ChEBI" id="CHEBI:48828"/>
    </cofactor>
    <cofactor evidence="18">
        <name>Zn(2+)</name>
        <dbReference type="ChEBI" id="CHEBI:29105"/>
    </cofactor>
    <text evidence="18">Binds 1 divalent metal cation per subunit. Can use either Co(2+) or Zn(2+).</text>
</comment>
<feature type="binding site" evidence="18">
    <location>
        <position position="249"/>
    </location>
    <ligand>
        <name>Zn(2+)</name>
        <dbReference type="ChEBI" id="CHEBI:29105"/>
    </ligand>
</feature>
<dbReference type="FunFam" id="1.20.1090.10:FF:000002">
    <property type="entry name" value="3-dehydroquinate synthase"/>
    <property type="match status" value="1"/>
</dbReference>
<comment type="subcellular location">
    <subcellularLocation>
        <location evidence="4 18">Cytoplasm</location>
    </subcellularLocation>
</comment>
<evidence type="ECO:0000256" key="12">
    <source>
        <dbReference type="ARBA" id="ARBA00022741"/>
    </source>
</evidence>
<evidence type="ECO:0000256" key="4">
    <source>
        <dbReference type="ARBA" id="ARBA00004496"/>
    </source>
</evidence>
<dbReference type="InterPro" id="IPR016037">
    <property type="entry name" value="DHQ_synth_AroB"/>
</dbReference>
<dbReference type="KEGG" id="aiq:Azoinq_05540"/>
<dbReference type="GO" id="GO:0000166">
    <property type="term" value="F:nucleotide binding"/>
    <property type="evidence" value="ECO:0007669"/>
    <property type="project" value="UniProtKB-KW"/>
</dbReference>
<dbReference type="InterPro" id="IPR030960">
    <property type="entry name" value="DHQS/DOIS_N"/>
</dbReference>
<feature type="binding site" evidence="18">
    <location>
        <begin position="171"/>
        <end position="174"/>
    </location>
    <ligand>
        <name>NAD(+)</name>
        <dbReference type="ChEBI" id="CHEBI:57540"/>
    </ligand>
</feature>
<evidence type="ECO:0000256" key="15">
    <source>
        <dbReference type="ARBA" id="ARBA00023141"/>
    </source>
</evidence>
<dbReference type="PANTHER" id="PTHR43622:SF7">
    <property type="entry name" value="3-DEHYDROQUINATE SYNTHASE, CHLOROPLASTIC"/>
    <property type="match status" value="1"/>
</dbReference>
<dbReference type="HAMAP" id="MF_00110">
    <property type="entry name" value="DHQ_synthase"/>
    <property type="match status" value="1"/>
</dbReference>
<evidence type="ECO:0000256" key="6">
    <source>
        <dbReference type="ARBA" id="ARBA00005412"/>
    </source>
</evidence>
<keyword evidence="14 18" id="KW-0520">NAD</keyword>
<dbReference type="EMBL" id="CP064782">
    <property type="protein sequence ID" value="QWT50062.1"/>
    <property type="molecule type" value="Genomic_DNA"/>
</dbReference>
<dbReference type="InterPro" id="IPR056179">
    <property type="entry name" value="DHQS_C"/>
</dbReference>
<dbReference type="Pfam" id="PF01761">
    <property type="entry name" value="DHQ_synthase"/>
    <property type="match status" value="1"/>
</dbReference>
<evidence type="ECO:0000256" key="5">
    <source>
        <dbReference type="ARBA" id="ARBA00004661"/>
    </source>
</evidence>
<dbReference type="CDD" id="cd08195">
    <property type="entry name" value="DHQS"/>
    <property type="match status" value="1"/>
</dbReference>
<keyword evidence="15 18" id="KW-0057">Aromatic amino acid biosynthesis</keyword>
<feature type="domain" description="3-dehydroquinate synthase N-terminal" evidence="19">
    <location>
        <begin position="69"/>
        <end position="181"/>
    </location>
</feature>
<evidence type="ECO:0000256" key="17">
    <source>
        <dbReference type="ARBA" id="ARBA00023285"/>
    </source>
</evidence>
<dbReference type="Pfam" id="PF24621">
    <property type="entry name" value="DHQS_C"/>
    <property type="match status" value="1"/>
</dbReference>
<feature type="binding site" evidence="18">
    <location>
        <position position="153"/>
    </location>
    <ligand>
        <name>NAD(+)</name>
        <dbReference type="ChEBI" id="CHEBI:57540"/>
    </ligand>
</feature>
<evidence type="ECO:0000313" key="22">
    <source>
        <dbReference type="Proteomes" id="UP000683428"/>
    </source>
</evidence>
<evidence type="ECO:0000256" key="11">
    <source>
        <dbReference type="ARBA" id="ARBA00022723"/>
    </source>
</evidence>
<dbReference type="GO" id="GO:0009423">
    <property type="term" value="P:chorismate biosynthetic process"/>
    <property type="evidence" value="ECO:0007669"/>
    <property type="project" value="UniProtKB-UniRule"/>
</dbReference>
<evidence type="ECO:0000256" key="1">
    <source>
        <dbReference type="ARBA" id="ARBA00001393"/>
    </source>
</evidence>
<evidence type="ECO:0000256" key="10">
    <source>
        <dbReference type="ARBA" id="ARBA00022605"/>
    </source>
</evidence>
<dbReference type="GO" id="GO:0046872">
    <property type="term" value="F:metal ion binding"/>
    <property type="evidence" value="ECO:0007669"/>
    <property type="project" value="UniProtKB-KW"/>
</dbReference>
<keyword evidence="13 18" id="KW-0862">Zinc</keyword>
<dbReference type="RefSeq" id="WP_216131289.1">
    <property type="nucleotide sequence ID" value="NZ_CP064782.1"/>
</dbReference>
<dbReference type="EC" id="4.2.3.4" evidence="7 18"/>
<dbReference type="GO" id="GO:0009073">
    <property type="term" value="P:aromatic amino acid family biosynthetic process"/>
    <property type="evidence" value="ECO:0007669"/>
    <property type="project" value="UniProtKB-KW"/>
</dbReference>
<keyword evidence="17 18" id="KW-0170">Cobalt</keyword>
<sequence length="364" mass="39119">MNPTVLNVALGQRSYPIWIGCGLLDQSDWLDPYVPGRRVAAVSNETVAPLYLARLTALLEGAGKKVIPVVLPDGEQFKNWETLNQIFDGLLGHNCERSTPILALGGGVVGDMTGFAAACYQRGAPFIQVPTTLLAQVDSSVGGKTAINHPLGKNMIGAFHQPKLVLADLDTLDTLPDQELRAGLAEVIKYGLIRDLPFLAWLEAHMAGLLARDKSLLAEAVRRSCENKAEVVARDEREGGERALLNLGHTFGHAIEAGMGYGVWLHGEAVAAGTMMAVDLSYQLGWLSQADVARVEALLTQAGLPVRGPAAMTADQYLPLMRHDKKVQDGHLRLVLLQGLGHGVVSDQATPEQILAAIRSRSDH</sequence>
<feature type="binding site" evidence="18">
    <location>
        <begin position="107"/>
        <end position="111"/>
    </location>
    <ligand>
        <name>NAD(+)</name>
        <dbReference type="ChEBI" id="CHEBI:57540"/>
    </ligand>
</feature>
<comment type="pathway">
    <text evidence="5 18">Metabolic intermediate biosynthesis; chorismate biosynthesis; chorismate from D-erythrose 4-phosphate and phosphoenolpyruvate: step 2/7.</text>
</comment>
<feature type="binding site" evidence="18">
    <location>
        <position position="186"/>
    </location>
    <ligand>
        <name>Zn(2+)</name>
        <dbReference type="ChEBI" id="CHEBI:29105"/>
    </ligand>
</feature>
<evidence type="ECO:0000256" key="16">
    <source>
        <dbReference type="ARBA" id="ARBA00023239"/>
    </source>
</evidence>
<dbReference type="NCBIfam" id="TIGR01357">
    <property type="entry name" value="aroB"/>
    <property type="match status" value="1"/>
</dbReference>
<dbReference type="Proteomes" id="UP000683428">
    <property type="component" value="Chromosome"/>
</dbReference>
<evidence type="ECO:0000256" key="3">
    <source>
        <dbReference type="ARBA" id="ARBA00003485"/>
    </source>
</evidence>